<comment type="caution">
    <text evidence="1">The sequence shown here is derived from an EMBL/GenBank/DDBJ whole genome shotgun (WGS) entry which is preliminary data.</text>
</comment>
<organism evidence="1 2">
    <name type="scientific">Empedobacter brevis</name>
    <dbReference type="NCBI Taxonomy" id="247"/>
    <lineage>
        <taxon>Bacteria</taxon>
        <taxon>Pseudomonadati</taxon>
        <taxon>Bacteroidota</taxon>
        <taxon>Flavobacteriia</taxon>
        <taxon>Flavobacteriales</taxon>
        <taxon>Weeksellaceae</taxon>
        <taxon>Empedobacter</taxon>
    </lineage>
</organism>
<accession>A0AAJ1V938</accession>
<dbReference type="EMBL" id="JACAGJ010000008">
    <property type="protein sequence ID" value="MDM1073762.1"/>
    <property type="molecule type" value="Genomic_DNA"/>
</dbReference>
<reference evidence="1" key="1">
    <citation type="submission" date="2020-06" db="EMBL/GenBank/DDBJ databases">
        <authorList>
            <person name="Dong N."/>
        </authorList>
    </citation>
    <scope>NUCLEOTIDE SEQUENCE</scope>
    <source>
        <strain evidence="1">R655-4</strain>
    </source>
</reference>
<dbReference type="Proteomes" id="UP001170959">
    <property type="component" value="Unassembled WGS sequence"/>
</dbReference>
<evidence type="ECO:0000313" key="1">
    <source>
        <dbReference type="EMBL" id="MDM1073762.1"/>
    </source>
</evidence>
<sequence>MEMDFASSIAGGINEVRKGVANIGARIYNIFSDTPTDNQYIVNDSGQLELTTGLTSETRMDMLKNVGKDLVGIGLTFLGGPEGSLMAKGLKTPAMGVLGKAVNGNSKASTKAQHVYEIFEKGTDNVVKTGISGGKVSKADKSYRATSQVNKLNKAEGAGKYDSRIVDKIPAG</sequence>
<proteinExistence type="predicted"/>
<dbReference type="RefSeq" id="WP_159155622.1">
    <property type="nucleotide sequence ID" value="NZ_CP013210.1"/>
</dbReference>
<dbReference type="AlphaFoldDB" id="A0AAJ1V938"/>
<evidence type="ECO:0008006" key="3">
    <source>
        <dbReference type="Google" id="ProtNLM"/>
    </source>
</evidence>
<evidence type="ECO:0000313" key="2">
    <source>
        <dbReference type="Proteomes" id="UP001170959"/>
    </source>
</evidence>
<name>A0AAJ1V938_9FLAO</name>
<reference evidence="1" key="2">
    <citation type="journal article" date="2022" name="Sci. Total Environ.">
        <title>Prevalence, transmission, and molecular epidemiology of tet(X)-positive bacteria among humans, animals, and environmental niches in China: An epidemiological, and genomic-based study.</title>
        <authorList>
            <person name="Dong N."/>
            <person name="Zeng Y."/>
            <person name="Cai C."/>
            <person name="Sun C."/>
            <person name="Lu J."/>
            <person name="Liu C."/>
            <person name="Zhou H."/>
            <person name="Sun Q."/>
            <person name="Shu L."/>
            <person name="Wang H."/>
            <person name="Wang Y."/>
            <person name="Wang S."/>
            <person name="Wu C."/>
            <person name="Chan E.W."/>
            <person name="Chen G."/>
            <person name="Shen Z."/>
            <person name="Chen S."/>
            <person name="Zhang R."/>
        </authorList>
    </citation>
    <scope>NUCLEOTIDE SEQUENCE</scope>
    <source>
        <strain evidence="1">R655-4</strain>
    </source>
</reference>
<gene>
    <name evidence="1" type="ORF">HX001_14835</name>
</gene>
<protein>
    <recommendedName>
        <fullName evidence="3">Pre-toxin TG domain-containing protein</fullName>
    </recommendedName>
</protein>